<dbReference type="Pfam" id="PF10181">
    <property type="entry name" value="PIG-H"/>
    <property type="match status" value="1"/>
</dbReference>
<accession>A0A1G4K9W4</accession>
<comment type="pathway">
    <text evidence="1">Glycolipid biosynthesis; glycosylphosphatidylinositol-anchor biosynthesis.</text>
</comment>
<dbReference type="EMBL" id="LT598484">
    <property type="protein sequence ID" value="SCV00914.1"/>
    <property type="molecule type" value="Genomic_DNA"/>
</dbReference>
<proteinExistence type="inferred from homology"/>
<keyword evidence="3" id="KW-0812">Transmembrane</keyword>
<dbReference type="InterPro" id="IPR044215">
    <property type="entry name" value="PIG-H"/>
</dbReference>
<evidence type="ECO:0000313" key="5">
    <source>
        <dbReference type="EMBL" id="SCV00914.1"/>
    </source>
</evidence>
<evidence type="ECO:0000313" key="6">
    <source>
        <dbReference type="Proteomes" id="UP000191144"/>
    </source>
</evidence>
<name>A0A1G4K9W4_9SACH</name>
<dbReference type="Proteomes" id="UP000191144">
    <property type="component" value="Chromosome G"/>
</dbReference>
<keyword evidence="3" id="KW-1133">Transmembrane helix</keyword>
<evidence type="ECO:0000256" key="3">
    <source>
        <dbReference type="SAM" id="Phobius"/>
    </source>
</evidence>
<dbReference type="GO" id="GO:0000506">
    <property type="term" value="C:glycosylphosphatidylinositol-N-acetylglucosaminyltransferase (GPI-GnT) complex"/>
    <property type="evidence" value="ECO:0007669"/>
    <property type="project" value="InterPro"/>
</dbReference>
<feature type="domain" description="Phosphatidylinositol N-acetylglucosaminyltransferase subunit H conserved" evidence="4">
    <location>
        <begin position="80"/>
        <end position="154"/>
    </location>
</feature>
<reference evidence="6" key="1">
    <citation type="submission" date="2016-03" db="EMBL/GenBank/DDBJ databases">
        <authorList>
            <person name="Devillers Hugo."/>
        </authorList>
    </citation>
    <scope>NUCLEOTIDE SEQUENCE [LARGE SCALE GENOMIC DNA]</scope>
</reference>
<protein>
    <submittedName>
        <fullName evidence="5">LAME_0G12816g1_1</fullName>
    </submittedName>
</protein>
<dbReference type="UniPathway" id="UPA00196"/>
<evidence type="ECO:0000259" key="4">
    <source>
        <dbReference type="Pfam" id="PF10181"/>
    </source>
</evidence>
<keyword evidence="6" id="KW-1185">Reference proteome</keyword>
<dbReference type="OrthoDB" id="6256716at2759"/>
<organism evidence="5 6">
    <name type="scientific">Lachancea meyersii CBS 8951</name>
    <dbReference type="NCBI Taxonomy" id="1266667"/>
    <lineage>
        <taxon>Eukaryota</taxon>
        <taxon>Fungi</taxon>
        <taxon>Dikarya</taxon>
        <taxon>Ascomycota</taxon>
        <taxon>Saccharomycotina</taxon>
        <taxon>Saccharomycetes</taxon>
        <taxon>Saccharomycetales</taxon>
        <taxon>Saccharomycetaceae</taxon>
        <taxon>Lachancea</taxon>
    </lineage>
</organism>
<sequence>MTSIVSTIGNEKRSYRKYTATPRYYNRKCVVNLALFILANAVCFYCTNNYLKWTTPKKSAIEAIFFTALLLIIRNPPVESLRVFRGAGIQVSTMRGCVLLPKALNNKWLEKSYFIPKDNIVDIIINEAFFKGFQVNFYLAVILKDITDLQLVFPVCYNKSEKSIRITASSGLLTLTTDNKTQTKRLETCLQ</sequence>
<dbReference type="GO" id="GO:0006506">
    <property type="term" value="P:GPI anchor biosynthetic process"/>
    <property type="evidence" value="ECO:0007669"/>
    <property type="project" value="UniProtKB-UniPathway"/>
</dbReference>
<evidence type="ECO:0000256" key="2">
    <source>
        <dbReference type="ARBA" id="ARBA00009610"/>
    </source>
</evidence>
<dbReference type="AlphaFoldDB" id="A0A1G4K9W4"/>
<dbReference type="InterPro" id="IPR019328">
    <property type="entry name" value="PIGH-H_dom"/>
</dbReference>
<comment type="similarity">
    <text evidence="2">Belongs to the PIGH family.</text>
</comment>
<dbReference type="PANTHER" id="PTHR15231">
    <property type="entry name" value="PHOSPHATIDYLINOSITOL N-ACETYLGLUCOSAMINYLTRANSFERASE SUBUNIT H"/>
    <property type="match status" value="1"/>
</dbReference>
<dbReference type="PANTHER" id="PTHR15231:SF1">
    <property type="entry name" value="PHOSPHATIDYLINOSITOL N-ACETYLGLUCOSAMINYLTRANSFERASE SUBUNIT H"/>
    <property type="match status" value="1"/>
</dbReference>
<gene>
    <name evidence="5" type="ORF">LAME_0G12816G</name>
</gene>
<evidence type="ECO:0000256" key="1">
    <source>
        <dbReference type="ARBA" id="ARBA00004687"/>
    </source>
</evidence>
<keyword evidence="3" id="KW-0472">Membrane</keyword>
<feature type="transmembrane region" description="Helical" evidence="3">
    <location>
        <begin position="30"/>
        <end position="51"/>
    </location>
</feature>